<reference evidence="1" key="1">
    <citation type="submission" date="2009-04" db="EMBL/GenBank/DDBJ databases">
        <authorList>
            <person name="Weinstock G."/>
            <person name="Sodergren E."/>
            <person name="Clifton S."/>
            <person name="Fulton L."/>
            <person name="Fulton B."/>
            <person name="Courtney L."/>
            <person name="Fronick C."/>
            <person name="Harrison M."/>
            <person name="Strong C."/>
            <person name="Farmer C."/>
            <person name="Delahaunty K."/>
            <person name="Markovic C."/>
            <person name="Hall O."/>
            <person name="Minx P."/>
            <person name="Tomlinson C."/>
            <person name="Mitreva M."/>
            <person name="Nelson J."/>
            <person name="Hou S."/>
            <person name="Wollam A."/>
            <person name="Pepin K.H."/>
            <person name="Johnson M."/>
            <person name="Bhonagiri V."/>
            <person name="Nash W.E."/>
            <person name="Warren W."/>
            <person name="Chinwalla A."/>
            <person name="Mardis E.R."/>
            <person name="Wilson R.K."/>
        </authorList>
    </citation>
    <scope>NUCLEOTIDE SEQUENCE [LARGE SCALE GENOMIC DNA]</scope>
    <source>
        <strain evidence="1">ATCC 51147</strain>
    </source>
</reference>
<dbReference type="EMBL" id="ACJW02000002">
    <property type="protein sequence ID" value="EEP68959.1"/>
    <property type="molecule type" value="Genomic_DNA"/>
</dbReference>
<accession>C4GFF4</accession>
<dbReference type="STRING" id="629741.GCWU000324_00870"/>
<name>C4GFF4_9NEIS</name>
<sequence>MQRFPPDKPNRLVLSQTVFIGRIRFQAAFAKAIRQPENERSEFQQS</sequence>
<proteinExistence type="predicted"/>
<evidence type="ECO:0000313" key="2">
    <source>
        <dbReference type="Proteomes" id="UP000003009"/>
    </source>
</evidence>
<organism evidence="1 2">
    <name type="scientific">Kingella oralis ATCC 51147</name>
    <dbReference type="NCBI Taxonomy" id="629741"/>
    <lineage>
        <taxon>Bacteria</taxon>
        <taxon>Pseudomonadati</taxon>
        <taxon>Pseudomonadota</taxon>
        <taxon>Betaproteobacteria</taxon>
        <taxon>Neisseriales</taxon>
        <taxon>Neisseriaceae</taxon>
        <taxon>Kingella</taxon>
    </lineage>
</organism>
<keyword evidence="2" id="KW-1185">Reference proteome</keyword>
<evidence type="ECO:0000313" key="1">
    <source>
        <dbReference type="EMBL" id="EEP68959.1"/>
    </source>
</evidence>
<dbReference type="HOGENOM" id="CLU_3184737_0_0_4"/>
<gene>
    <name evidence="1" type="ORF">GCWU000324_00870</name>
</gene>
<protein>
    <submittedName>
        <fullName evidence="1">Uncharacterized protein</fullName>
    </submittedName>
</protein>
<dbReference type="AlphaFoldDB" id="C4GFF4"/>
<dbReference type="Proteomes" id="UP000003009">
    <property type="component" value="Unassembled WGS sequence"/>
</dbReference>
<comment type="caution">
    <text evidence="1">The sequence shown here is derived from an EMBL/GenBank/DDBJ whole genome shotgun (WGS) entry which is preliminary data.</text>
</comment>